<keyword evidence="2" id="KW-0732">Signal</keyword>
<evidence type="ECO:0008006" key="5">
    <source>
        <dbReference type="Google" id="ProtNLM"/>
    </source>
</evidence>
<reference evidence="3 4" key="1">
    <citation type="journal article" date="2018" name="Cell">
        <title>The Chara Genome: Secondary Complexity and Implications for Plant Terrestrialization.</title>
        <authorList>
            <person name="Nishiyama T."/>
            <person name="Sakayama H."/>
            <person name="Vries J.D."/>
            <person name="Buschmann H."/>
            <person name="Saint-Marcoux D."/>
            <person name="Ullrich K.K."/>
            <person name="Haas F.B."/>
            <person name="Vanderstraeten L."/>
            <person name="Becker D."/>
            <person name="Lang D."/>
            <person name="Vosolsobe S."/>
            <person name="Rombauts S."/>
            <person name="Wilhelmsson P.K.I."/>
            <person name="Janitza P."/>
            <person name="Kern R."/>
            <person name="Heyl A."/>
            <person name="Rumpler F."/>
            <person name="Villalobos L.I.A.C."/>
            <person name="Clay J.M."/>
            <person name="Skokan R."/>
            <person name="Toyoda A."/>
            <person name="Suzuki Y."/>
            <person name="Kagoshima H."/>
            <person name="Schijlen E."/>
            <person name="Tajeshwar N."/>
            <person name="Catarino B."/>
            <person name="Hetherington A.J."/>
            <person name="Saltykova A."/>
            <person name="Bonnot C."/>
            <person name="Breuninger H."/>
            <person name="Symeonidi A."/>
            <person name="Radhakrishnan G.V."/>
            <person name="Van Nieuwerburgh F."/>
            <person name="Deforce D."/>
            <person name="Chang C."/>
            <person name="Karol K.G."/>
            <person name="Hedrich R."/>
            <person name="Ulvskov P."/>
            <person name="Glockner G."/>
            <person name="Delwiche C.F."/>
            <person name="Petrasek J."/>
            <person name="Van de Peer Y."/>
            <person name="Friml J."/>
            <person name="Beilby M."/>
            <person name="Dolan L."/>
            <person name="Kohara Y."/>
            <person name="Sugano S."/>
            <person name="Fujiyama A."/>
            <person name="Delaux P.-M."/>
            <person name="Quint M."/>
            <person name="TheiBen G."/>
            <person name="Hagemann M."/>
            <person name="Harholt J."/>
            <person name="Dunand C."/>
            <person name="Zachgo S."/>
            <person name="Langdale J."/>
            <person name="Maumus F."/>
            <person name="Straeten D.V.D."/>
            <person name="Gould S.B."/>
            <person name="Rensing S.A."/>
        </authorList>
    </citation>
    <scope>NUCLEOTIDE SEQUENCE [LARGE SCALE GENOMIC DNA]</scope>
    <source>
        <strain evidence="3 4">S276</strain>
    </source>
</reference>
<evidence type="ECO:0000313" key="3">
    <source>
        <dbReference type="EMBL" id="GBG89375.1"/>
    </source>
</evidence>
<feature type="signal peptide" evidence="2">
    <location>
        <begin position="1"/>
        <end position="21"/>
    </location>
</feature>
<dbReference type="OrthoDB" id="152248at2759"/>
<gene>
    <name evidence="3" type="ORF">CBR_g49166</name>
</gene>
<dbReference type="PANTHER" id="PTHR38847">
    <property type="match status" value="1"/>
</dbReference>
<dbReference type="Proteomes" id="UP000265515">
    <property type="component" value="Unassembled WGS sequence"/>
</dbReference>
<accession>A0A388M4F2</accession>
<name>A0A388M4F2_CHABU</name>
<dbReference type="Gramene" id="GBG89375">
    <property type="protein sequence ID" value="GBG89375"/>
    <property type="gene ID" value="CBR_g49166"/>
</dbReference>
<evidence type="ECO:0000313" key="4">
    <source>
        <dbReference type="Proteomes" id="UP000265515"/>
    </source>
</evidence>
<evidence type="ECO:0000256" key="1">
    <source>
        <dbReference type="SAM" id="MobiDB-lite"/>
    </source>
</evidence>
<organism evidence="3 4">
    <name type="scientific">Chara braunii</name>
    <name type="common">Braun's stonewort</name>
    <dbReference type="NCBI Taxonomy" id="69332"/>
    <lineage>
        <taxon>Eukaryota</taxon>
        <taxon>Viridiplantae</taxon>
        <taxon>Streptophyta</taxon>
        <taxon>Charophyceae</taxon>
        <taxon>Charales</taxon>
        <taxon>Characeae</taxon>
        <taxon>Chara</taxon>
    </lineage>
</organism>
<feature type="region of interest" description="Disordered" evidence="1">
    <location>
        <begin position="24"/>
        <end position="46"/>
    </location>
</feature>
<dbReference type="STRING" id="69332.A0A388M4F2"/>
<dbReference type="PANTHER" id="PTHR38847:SF1">
    <property type="entry name" value="PSEUDOURIDINE SYNTHASE RSUA_RLUA-LIKE DOMAIN-CONTAINING PROTEIN"/>
    <property type="match status" value="1"/>
</dbReference>
<dbReference type="InterPro" id="IPR025649">
    <property type="entry name" value="DUF4360"/>
</dbReference>
<dbReference type="AlphaFoldDB" id="A0A388M4F2"/>
<dbReference type="EMBL" id="BFEA01000733">
    <property type="protein sequence ID" value="GBG89375.1"/>
    <property type="molecule type" value="Genomic_DNA"/>
</dbReference>
<evidence type="ECO:0000256" key="2">
    <source>
        <dbReference type="SAM" id="SignalP"/>
    </source>
</evidence>
<proteinExistence type="predicted"/>
<dbReference type="Pfam" id="PF14273">
    <property type="entry name" value="DUF4360"/>
    <property type="match status" value="1"/>
</dbReference>
<feature type="chain" id="PRO_5017380714" description="Pherophorin domain-containing protein" evidence="2">
    <location>
        <begin position="22"/>
        <end position="171"/>
    </location>
</feature>
<keyword evidence="4" id="KW-1185">Reference proteome</keyword>
<comment type="caution">
    <text evidence="3">The sequence shown here is derived from an EMBL/GenBank/DDBJ whole genome shotgun (WGS) entry which is preliminary data.</text>
</comment>
<protein>
    <recommendedName>
        <fullName evidence="5">Pherophorin domain-containing protein</fullName>
    </recommendedName>
</protein>
<sequence length="171" mass="17954">MAAMVVMLLLGLLQLAVSGLAQSPPPGTLETDNVESAGTGCPPGSLELDISPDRIPSYGFKTFTVFTPGGPADRLKNCQVSVDLRYPNGSTFALGTATFRVSAQLEEGVTGSLAASYYFSSTRGTARSSRSLPPPVEGDILRNLCLCTVWQSVGDALYQFRGNSTASILAE</sequence>